<proteinExistence type="predicted"/>
<dbReference type="Gene3D" id="3.10.110.10">
    <property type="entry name" value="Ubiquitin Conjugating Enzyme"/>
    <property type="match status" value="1"/>
</dbReference>
<evidence type="ECO:0000259" key="6">
    <source>
        <dbReference type="PROSITE" id="PS50127"/>
    </source>
</evidence>
<dbReference type="Proteomes" id="UP000266234">
    <property type="component" value="Unassembled WGS sequence"/>
</dbReference>
<dbReference type="PANTHER" id="PTHR21328">
    <property type="entry name" value="POLY ADP-RIBOSE POLYMERASE FAMILY, MEMBER PARP"/>
    <property type="match status" value="1"/>
</dbReference>
<dbReference type="Pfam" id="PF00644">
    <property type="entry name" value="PARP"/>
    <property type="match status" value="1"/>
</dbReference>
<gene>
    <name evidence="7" type="ORF">FLONG3_6717</name>
</gene>
<evidence type="ECO:0000256" key="2">
    <source>
        <dbReference type="ARBA" id="ARBA00022679"/>
    </source>
</evidence>
<organism evidence="7 8">
    <name type="scientific">Fusarium longipes</name>
    <dbReference type="NCBI Taxonomy" id="694270"/>
    <lineage>
        <taxon>Eukaryota</taxon>
        <taxon>Fungi</taxon>
        <taxon>Dikarya</taxon>
        <taxon>Ascomycota</taxon>
        <taxon>Pezizomycotina</taxon>
        <taxon>Sordariomycetes</taxon>
        <taxon>Hypocreomycetidae</taxon>
        <taxon>Hypocreales</taxon>
        <taxon>Nectriaceae</taxon>
        <taxon>Fusarium</taxon>
    </lineage>
</organism>
<dbReference type="PROSITE" id="PS50127">
    <property type="entry name" value="UBC_2"/>
    <property type="match status" value="1"/>
</dbReference>
<feature type="region of interest" description="Disordered" evidence="5">
    <location>
        <begin position="347"/>
        <end position="368"/>
    </location>
</feature>
<evidence type="ECO:0000313" key="8">
    <source>
        <dbReference type="Proteomes" id="UP000266234"/>
    </source>
</evidence>
<keyword evidence="1" id="KW-0328">Glycosyltransferase</keyword>
<dbReference type="GO" id="GO:0003950">
    <property type="term" value="F:NAD+ poly-ADP-ribosyltransferase activity"/>
    <property type="evidence" value="ECO:0007669"/>
    <property type="project" value="InterPro"/>
</dbReference>
<sequence length="1192" mass="133305">MGIKQFNNDVQAAQYAASKSFPCVSNIRKGDSDGEIAFAYTHTTEDGTKLPPINTQALSTEPEAYPRHPKFLIFTSSEEPSELAEWLQEISALTEGKSVPDVVALISKALAKKLDSSDQLHSQIDGVSSDDDGSAFDDNEESYYDAQFDDPMEIDTPLPTRVSSNNQTPSTSTASMSRLKRHLREARREGFHVWVPPEGRGHDAFHIFSLSIHASLLSVPEDALGAWGLKSSEYVVMLFRLPSGYPSLSTFFQLPYDQATVQFSVGKCVNPNPSYASAARVFEHGSQEILEEATQNGEEPASPFLSLYMSLSLDTLLNKEFPHLLQLRQSEEISWDQAQELHVKLGRGNHQPSHAPQSANADLSQGQDKGSDRFELEFLQRDYVPKDAEDLNLILYAMQFGLQRLVKCTKYCLVCHQRIEGGVKAIKPFVCKDPLCLFQYLSLGFCQSIEYEITNNPNIVDLLVSFFYAAASNNLLREFPKGLGLKCALSGFIPSDSRPITADVCFQSNSLRFTSPDYAQYSSIKEGKCITLLLVNPFLTPQLPFMQGNIIKHICVIDSCIFTDFTFKIISTRTAIRFPTQPDNRPFEATDPKPAWEKVLVYKHEQDMDELGTSERNQALTIMSECIPPVQEMREYLIKRPGCQLSSWNRMDTSMLSLLKWIVASNRSSIVQDAPITGLSRTEGEAHHGNDLVAGMSPGWVQFRFVQGSPEKEEAFSRELMEIDSKKKPYPTLFAWHGSALGNWHSIIRTGLDFSMTVNGRAYGHGVYFAENFETSQGYSGHGGNVWPQSALKITNAVSLCELVNKTADFVSTSPFFVVNQVNWIQCRYLFLQVDNSLTESTTSHQPSHVLGGRGQLTDSVPFDAQSSSYIKQDPAHTLTSGRQRVEIPQSAIPISRRHMLGQKQICTTGSSQQFPVVSFGNNENIESNSDLDDLLASDDEDEMQPVIARKRRRTSIDSGLGETRLLENSWQPHNVTPFQPGQLDLSSLPKIAEPTWAASSPAALRALNSQIKDLQKIQSETNIAMLGWYINFEKLDNLFRWVVELHSFDMDLALARDMIDYECPSIVIEVRFGASFPITPPFVRVIRPRFLPFAQGGGGHVTMGGSICSELLTNSGWSPALSLEKVFLEVRMNLCERDPPARIERIRRTRSMQGNGSKRDYSMFEALDAYRRAATAHGWQIPSDLEMLNTM</sequence>
<evidence type="ECO:0000256" key="3">
    <source>
        <dbReference type="ARBA" id="ARBA00022695"/>
    </source>
</evidence>
<dbReference type="SUPFAM" id="SSF56399">
    <property type="entry name" value="ADP-ribosylation"/>
    <property type="match status" value="1"/>
</dbReference>
<comment type="caution">
    <text evidence="7">The sequence shown here is derived from an EMBL/GenBank/DDBJ whole genome shotgun (WGS) entry which is preliminary data.</text>
</comment>
<keyword evidence="3" id="KW-0548">Nucleotidyltransferase</keyword>
<dbReference type="InterPro" id="IPR051838">
    <property type="entry name" value="ARTD_PARP"/>
</dbReference>
<dbReference type="GO" id="GO:0016779">
    <property type="term" value="F:nucleotidyltransferase activity"/>
    <property type="evidence" value="ECO:0007669"/>
    <property type="project" value="UniProtKB-KW"/>
</dbReference>
<dbReference type="EMBL" id="PXOG01000147">
    <property type="protein sequence ID" value="RGP72709.1"/>
    <property type="molecule type" value="Genomic_DNA"/>
</dbReference>
<dbReference type="STRING" id="694270.A0A395SKV2"/>
<dbReference type="InterPro" id="IPR000608">
    <property type="entry name" value="UBC"/>
</dbReference>
<dbReference type="Pfam" id="PF00179">
    <property type="entry name" value="UQ_con"/>
    <property type="match status" value="1"/>
</dbReference>
<feature type="region of interest" description="Disordered" evidence="5">
    <location>
        <begin position="119"/>
        <end position="179"/>
    </location>
</feature>
<dbReference type="OrthoDB" id="109543at2759"/>
<dbReference type="Gene3D" id="3.90.228.10">
    <property type="match status" value="1"/>
</dbReference>
<keyword evidence="4" id="KW-0520">NAD</keyword>
<accession>A0A395SKV2</accession>
<feature type="domain" description="UBC core" evidence="6">
    <location>
        <begin position="1003"/>
        <end position="1175"/>
    </location>
</feature>
<reference evidence="7 8" key="1">
    <citation type="journal article" date="2018" name="PLoS Pathog.">
        <title>Evolution of structural diversity of trichothecenes, a family of toxins produced by plant pathogenic and entomopathogenic fungi.</title>
        <authorList>
            <person name="Proctor R.H."/>
            <person name="McCormick S.P."/>
            <person name="Kim H.S."/>
            <person name="Cardoza R.E."/>
            <person name="Stanley A.M."/>
            <person name="Lindo L."/>
            <person name="Kelly A."/>
            <person name="Brown D.W."/>
            <person name="Lee T."/>
            <person name="Vaughan M.M."/>
            <person name="Alexander N.J."/>
            <person name="Busman M."/>
            <person name="Gutierrez S."/>
        </authorList>
    </citation>
    <scope>NUCLEOTIDE SEQUENCE [LARGE SCALE GENOMIC DNA]</scope>
    <source>
        <strain evidence="7 8">NRRL 20695</strain>
    </source>
</reference>
<evidence type="ECO:0000313" key="7">
    <source>
        <dbReference type="EMBL" id="RGP72709.1"/>
    </source>
</evidence>
<feature type="compositionally biased region" description="Polar residues" evidence="5">
    <location>
        <begin position="350"/>
        <end position="368"/>
    </location>
</feature>
<evidence type="ECO:0000256" key="1">
    <source>
        <dbReference type="ARBA" id="ARBA00022676"/>
    </source>
</evidence>
<keyword evidence="8" id="KW-1185">Reference proteome</keyword>
<dbReference type="CDD" id="cd23802">
    <property type="entry name" value="UBCc_UBE2Q"/>
    <property type="match status" value="1"/>
</dbReference>
<dbReference type="SUPFAM" id="SSF54495">
    <property type="entry name" value="UBC-like"/>
    <property type="match status" value="1"/>
</dbReference>
<protein>
    <recommendedName>
        <fullName evidence="6">UBC core domain-containing protein</fullName>
    </recommendedName>
</protein>
<keyword evidence="2" id="KW-0808">Transferase</keyword>
<dbReference type="InterPro" id="IPR016135">
    <property type="entry name" value="UBQ-conjugating_enzyme/RWD"/>
</dbReference>
<name>A0A395SKV2_9HYPO</name>
<dbReference type="InterPro" id="IPR012317">
    <property type="entry name" value="Poly(ADP-ribose)pol_cat_dom"/>
</dbReference>
<feature type="compositionally biased region" description="Acidic residues" evidence="5">
    <location>
        <begin position="128"/>
        <end position="153"/>
    </location>
</feature>
<feature type="compositionally biased region" description="Polar residues" evidence="5">
    <location>
        <begin position="161"/>
        <end position="176"/>
    </location>
</feature>
<evidence type="ECO:0000256" key="4">
    <source>
        <dbReference type="ARBA" id="ARBA00023027"/>
    </source>
</evidence>
<dbReference type="AlphaFoldDB" id="A0A395SKV2"/>
<evidence type="ECO:0000256" key="5">
    <source>
        <dbReference type="SAM" id="MobiDB-lite"/>
    </source>
</evidence>